<dbReference type="PATRIC" id="fig|743722.3.peg.3700"/>
<accession>F4C2C0</accession>
<sequence>MSLLDELKKYFALRGETLTKEEIAEVVADGIYKGEAESDTNPGTPANPCWYGATTGVTYQFFLDQGGQPITVPKDVAVEEATKYVVSPRLVWNETYWTLRYELVDEPDMSGEYISNNDVSKSSKSKNRANPANIKIPAVVVSNGVIQTNYPETAAFIGYKRSFGETQFTVSGYTPSTGKYAAFKDSNGEVVGSVNHLGTHPKTFTWPENAVSWDATLRGASEVTEGQPGYTDFQIESGPNFTGYVPFSEIVSSIKNTTIEAQMLSKDNVVPDPISADNALNLRTFNEQGVKTIDLVVDLSTNLANIKNVLGDSSPYNMVNSAGGRQNIPGWKMIAIDVRGLWGKSITWDGINISSGGYSAFYSGDTLVLNNGAFTAANQPRTHVVPSGCDVLYIDVKRPADNDLVYSTVRVNVGETVLPYEPYGGKVLGYKDFTFIGERLIVPTAQLYDRRATFSFIFDDGLESDQNVVNLFTQYRYRCGFALPTNDRSKFFRYLGYQLKGFEILSHSTDSARMSVYWDGTGTAPEYGLTTEQAEQKMLNSLTTLKSFGFHVNGWVTPNSKLHNNFLPIVKRYYGLAYTQYFGADGIVTPENAATSFQTFNSELRTLLRISLESNTVSAIKLCIDQAIANKGAVCFYAHQFPGTLTEATLIEILNYLKSFVDQSKADVLPPTEATNRYYMFRHDELLSIINS</sequence>
<proteinExistence type="predicted"/>
<dbReference type="EMBL" id="CP002584">
    <property type="protein sequence ID" value="ADZ79998.1"/>
    <property type="molecule type" value="Genomic_DNA"/>
</dbReference>
<dbReference type="eggNOG" id="ENOG502ZXHT">
    <property type="taxonomic scope" value="Bacteria"/>
</dbReference>
<dbReference type="STRING" id="743722.Sph21_3460"/>
<dbReference type="KEGG" id="shg:Sph21_3460"/>
<protein>
    <recommendedName>
        <fullName evidence="2">NodB homology domain-containing protein</fullName>
    </recommendedName>
</protein>
<evidence type="ECO:0008006" key="2">
    <source>
        <dbReference type="Google" id="ProtNLM"/>
    </source>
</evidence>
<name>F4C2C0_SPHS2</name>
<evidence type="ECO:0000313" key="1">
    <source>
        <dbReference type="EMBL" id="ADZ79998.1"/>
    </source>
</evidence>
<dbReference type="AlphaFoldDB" id="F4C2C0"/>
<organism evidence="1">
    <name type="scientific">Sphingobacterium sp. (strain 21)</name>
    <dbReference type="NCBI Taxonomy" id="743722"/>
    <lineage>
        <taxon>Bacteria</taxon>
        <taxon>Pseudomonadati</taxon>
        <taxon>Bacteroidota</taxon>
        <taxon>Sphingobacteriia</taxon>
        <taxon>Sphingobacteriales</taxon>
        <taxon>Sphingobacteriaceae</taxon>
        <taxon>Sphingobacterium</taxon>
    </lineage>
</organism>
<dbReference type="HOGENOM" id="CLU_397891_0_0_10"/>
<gene>
    <name evidence="1" type="ordered locus">Sph21_3460</name>
</gene>
<reference evidence="1" key="1">
    <citation type="submission" date="2011-03" db="EMBL/GenBank/DDBJ databases">
        <title>Complete sequence of Sphingobacterium sp. 21.</title>
        <authorList>
            <consortium name="US DOE Joint Genome Institute"/>
            <person name="Lucas S."/>
            <person name="Copeland A."/>
            <person name="Lapidus A."/>
            <person name="Cheng J.-F."/>
            <person name="Goodwin L."/>
            <person name="Pitluck S."/>
            <person name="Davenport K."/>
            <person name="Detter J.C."/>
            <person name="Han C."/>
            <person name="Tapia R."/>
            <person name="Land M."/>
            <person name="Hauser L."/>
            <person name="Kyrpides N."/>
            <person name="Ivanova N."/>
            <person name="Ovchinnikova G."/>
            <person name="Pagani I."/>
            <person name="Siebers A.K."/>
            <person name="Allgaier M."/>
            <person name="Thelen M.P."/>
            <person name="Hugenholtz P."/>
            <person name="Woyke T."/>
        </authorList>
    </citation>
    <scope>NUCLEOTIDE SEQUENCE</scope>
    <source>
        <strain evidence="1">21</strain>
    </source>
</reference>